<dbReference type="PANTHER" id="PTHR46018">
    <property type="entry name" value="ZINC PHOSPHODIESTERASE ELAC PROTEIN 1"/>
    <property type="match status" value="1"/>
</dbReference>
<dbReference type="InterPro" id="IPR001279">
    <property type="entry name" value="Metallo-B-lactamas"/>
</dbReference>
<dbReference type="EMBL" id="JBEDNP010000019">
    <property type="protein sequence ID" value="MEQ3541869.1"/>
    <property type="molecule type" value="Genomic_DNA"/>
</dbReference>
<dbReference type="InterPro" id="IPR036866">
    <property type="entry name" value="RibonucZ/Hydroxyglut_hydro"/>
</dbReference>
<dbReference type="CDD" id="cd07716">
    <property type="entry name" value="RNaseZ_short-form-like_MBL-fold"/>
    <property type="match status" value="1"/>
</dbReference>
<feature type="domain" description="Metallo-beta-lactamase" evidence="1">
    <location>
        <begin position="18"/>
        <end position="215"/>
    </location>
</feature>
<keyword evidence="3" id="KW-1185">Reference proteome</keyword>
<organism evidence="2 3">
    <name type="scientific">Pseudonocardia tropica</name>
    <dbReference type="NCBI Taxonomy" id="681289"/>
    <lineage>
        <taxon>Bacteria</taxon>
        <taxon>Bacillati</taxon>
        <taxon>Actinomycetota</taxon>
        <taxon>Actinomycetes</taxon>
        <taxon>Pseudonocardiales</taxon>
        <taxon>Pseudonocardiaceae</taxon>
        <taxon>Pseudonocardia</taxon>
    </lineage>
</organism>
<evidence type="ECO:0000313" key="2">
    <source>
        <dbReference type="EMBL" id="MEQ3541869.1"/>
    </source>
</evidence>
<sequence>MNVTVLGCRAAMPADGQASSAYLVSTDSTQLLLDCGPGAVTALSATTTPTALDGIVISHLHTDHCYDLLPLGKSVLMNRHLGAESFPTLPGTRTPPERPIPLYVPVGGREALGRLAGVFPIPTRPELDLAFHGALEIREYEPGDDLVIGDCRVQLRPLQHTMSNCGMRVTGPDGSSMVYSGDTCDVERLTELARGTDLLLCESTLELPDDVSDGHMSATRAGRVARDAAVGELVLTHFVTADPDWLKARRTEAAESFAGPVHLAAPGRVFPV</sequence>
<gene>
    <name evidence="2" type="ORF">WHI96_23950</name>
</gene>
<dbReference type="RefSeq" id="WP_345640550.1">
    <property type="nucleotide sequence ID" value="NZ_BAABLY010000003.1"/>
</dbReference>
<dbReference type="PANTHER" id="PTHR46018:SF4">
    <property type="entry name" value="METALLO-HYDROLASE YHFI-RELATED"/>
    <property type="match status" value="1"/>
</dbReference>
<comment type="caution">
    <text evidence="2">The sequence shown here is derived from an EMBL/GenBank/DDBJ whole genome shotgun (WGS) entry which is preliminary data.</text>
</comment>
<dbReference type="SMART" id="SM00849">
    <property type="entry name" value="Lactamase_B"/>
    <property type="match status" value="1"/>
</dbReference>
<proteinExistence type="predicted"/>
<dbReference type="SUPFAM" id="SSF56281">
    <property type="entry name" value="Metallo-hydrolase/oxidoreductase"/>
    <property type="match status" value="1"/>
</dbReference>
<protein>
    <submittedName>
        <fullName evidence="2">MBL fold metallo-hydrolase</fullName>
    </submittedName>
</protein>
<dbReference type="Proteomes" id="UP001464923">
    <property type="component" value="Unassembled WGS sequence"/>
</dbReference>
<evidence type="ECO:0000259" key="1">
    <source>
        <dbReference type="SMART" id="SM00849"/>
    </source>
</evidence>
<dbReference type="Pfam" id="PF12706">
    <property type="entry name" value="Lactamase_B_2"/>
    <property type="match status" value="1"/>
</dbReference>
<accession>A0ABV1K0X8</accession>
<name>A0ABV1K0X8_9PSEU</name>
<reference evidence="2 3" key="1">
    <citation type="submission" date="2024-03" db="EMBL/GenBank/DDBJ databases">
        <title>Draft genome sequence of Pseudonocardia tropica JCM 19149.</title>
        <authorList>
            <person name="Butdee W."/>
            <person name="Duangmal K."/>
        </authorList>
    </citation>
    <scope>NUCLEOTIDE SEQUENCE [LARGE SCALE GENOMIC DNA]</scope>
    <source>
        <strain evidence="2 3">JCM 19149</strain>
    </source>
</reference>
<evidence type="ECO:0000313" key="3">
    <source>
        <dbReference type="Proteomes" id="UP001464923"/>
    </source>
</evidence>
<dbReference type="Gene3D" id="3.60.15.10">
    <property type="entry name" value="Ribonuclease Z/Hydroxyacylglutathione hydrolase-like"/>
    <property type="match status" value="1"/>
</dbReference>